<dbReference type="InterPro" id="IPR044878">
    <property type="entry name" value="UbiA_sf"/>
</dbReference>
<dbReference type="PANTHER" id="PTHR13929">
    <property type="entry name" value="1,4-DIHYDROXY-2-NAPHTHOATE OCTAPRENYLTRANSFERASE"/>
    <property type="match status" value="1"/>
</dbReference>
<comment type="subcellular location">
    <subcellularLocation>
        <location evidence="1">Membrane</location>
        <topology evidence="1">Multi-pass membrane protein</topology>
    </subcellularLocation>
</comment>
<comment type="caution">
    <text evidence="9">The sequence shown here is derived from an EMBL/GenBank/DDBJ whole genome shotgun (WGS) entry which is preliminary data.</text>
</comment>
<keyword evidence="7 8" id="KW-0472">Membrane</keyword>
<evidence type="ECO:0008006" key="11">
    <source>
        <dbReference type="Google" id="ProtNLM"/>
    </source>
</evidence>
<gene>
    <name evidence="9" type="ORF">CYMTET_44416</name>
</gene>
<sequence length="212" mass="22373">MSAHTDWRMWWLAARPKTLTAAVVPVFVGSALARSGQGDMAWLPLSGALPAAILIQVATNLINDACDFQRGADTKERVGPKRVTQAGIFTPQAVHAGGLLCFALALLCCVPAFILRGVPLLVLVVTCCFAGYLYTGGPYPLGYLGLGDVTVVAFFGIAATGGVRMIHGGGTFLSPATLVASLQARLPHETPSHTLACLTNRPPERDRLRHAV</sequence>
<keyword evidence="4" id="KW-0808">Transferase</keyword>
<evidence type="ECO:0000256" key="2">
    <source>
        <dbReference type="ARBA" id="ARBA00004863"/>
    </source>
</evidence>
<evidence type="ECO:0000256" key="8">
    <source>
        <dbReference type="SAM" id="Phobius"/>
    </source>
</evidence>
<dbReference type="EMBL" id="LGRX02030151">
    <property type="protein sequence ID" value="KAK3246037.1"/>
    <property type="molecule type" value="Genomic_DNA"/>
</dbReference>
<dbReference type="GO" id="GO:0016020">
    <property type="term" value="C:membrane"/>
    <property type="evidence" value="ECO:0007669"/>
    <property type="project" value="UniProtKB-SubCell"/>
</dbReference>
<evidence type="ECO:0000256" key="6">
    <source>
        <dbReference type="ARBA" id="ARBA00022989"/>
    </source>
</evidence>
<feature type="transmembrane region" description="Helical" evidence="8">
    <location>
        <begin position="141"/>
        <end position="163"/>
    </location>
</feature>
<evidence type="ECO:0000256" key="4">
    <source>
        <dbReference type="ARBA" id="ARBA00022679"/>
    </source>
</evidence>
<evidence type="ECO:0000256" key="1">
    <source>
        <dbReference type="ARBA" id="ARBA00004141"/>
    </source>
</evidence>
<evidence type="ECO:0000256" key="3">
    <source>
        <dbReference type="ARBA" id="ARBA00022428"/>
    </source>
</evidence>
<dbReference type="InterPro" id="IPR026046">
    <property type="entry name" value="UBIAD1"/>
</dbReference>
<feature type="transmembrane region" description="Helical" evidence="8">
    <location>
        <begin position="93"/>
        <end position="113"/>
    </location>
</feature>
<dbReference type="Pfam" id="PF01040">
    <property type="entry name" value="UbiA"/>
    <property type="match status" value="1"/>
</dbReference>
<dbReference type="CDD" id="cd13962">
    <property type="entry name" value="PT_UbiA_UBIAD1"/>
    <property type="match status" value="1"/>
</dbReference>
<dbReference type="PANTHER" id="PTHR13929:SF0">
    <property type="entry name" value="UBIA PRENYLTRANSFERASE DOMAIN-CONTAINING PROTEIN 1"/>
    <property type="match status" value="1"/>
</dbReference>
<keyword evidence="3" id="KW-0474">Menaquinone biosynthesis</keyword>
<evidence type="ECO:0000256" key="5">
    <source>
        <dbReference type="ARBA" id="ARBA00022692"/>
    </source>
</evidence>
<dbReference type="Proteomes" id="UP001190700">
    <property type="component" value="Unassembled WGS sequence"/>
</dbReference>
<keyword evidence="6 8" id="KW-1133">Transmembrane helix</keyword>
<dbReference type="GO" id="GO:0042371">
    <property type="term" value="P:vitamin K biosynthetic process"/>
    <property type="evidence" value="ECO:0007669"/>
    <property type="project" value="TreeGrafter"/>
</dbReference>
<proteinExistence type="predicted"/>
<accession>A0AAE0EZM1</accession>
<dbReference type="InterPro" id="IPR000537">
    <property type="entry name" value="UbiA_prenyltransferase"/>
</dbReference>
<dbReference type="GO" id="GO:0009234">
    <property type="term" value="P:menaquinone biosynthetic process"/>
    <property type="evidence" value="ECO:0007669"/>
    <property type="project" value="UniProtKB-KW"/>
</dbReference>
<evidence type="ECO:0000313" key="10">
    <source>
        <dbReference type="Proteomes" id="UP001190700"/>
    </source>
</evidence>
<comment type="pathway">
    <text evidence="2">Quinol/quinone metabolism; menaquinone biosynthesis.</text>
</comment>
<protein>
    <recommendedName>
        <fullName evidence="11">1,4-dihydroxy-2-naphthoate octaprenyltransferase</fullName>
    </recommendedName>
</protein>
<reference evidence="9 10" key="1">
    <citation type="journal article" date="2015" name="Genome Biol. Evol.">
        <title>Comparative Genomics of a Bacterivorous Green Alga Reveals Evolutionary Causalities and Consequences of Phago-Mixotrophic Mode of Nutrition.</title>
        <authorList>
            <person name="Burns J.A."/>
            <person name="Paasch A."/>
            <person name="Narechania A."/>
            <person name="Kim E."/>
        </authorList>
    </citation>
    <scope>NUCLEOTIDE SEQUENCE [LARGE SCALE GENOMIC DNA]</scope>
    <source>
        <strain evidence="9 10">PLY_AMNH</strain>
    </source>
</reference>
<dbReference type="Gene3D" id="1.10.357.140">
    <property type="entry name" value="UbiA prenyltransferase"/>
    <property type="match status" value="1"/>
</dbReference>
<organism evidence="9 10">
    <name type="scientific">Cymbomonas tetramitiformis</name>
    <dbReference type="NCBI Taxonomy" id="36881"/>
    <lineage>
        <taxon>Eukaryota</taxon>
        <taxon>Viridiplantae</taxon>
        <taxon>Chlorophyta</taxon>
        <taxon>Pyramimonadophyceae</taxon>
        <taxon>Pyramimonadales</taxon>
        <taxon>Pyramimonadaceae</taxon>
        <taxon>Cymbomonas</taxon>
    </lineage>
</organism>
<evidence type="ECO:0000313" key="9">
    <source>
        <dbReference type="EMBL" id="KAK3246037.1"/>
    </source>
</evidence>
<dbReference type="AlphaFoldDB" id="A0AAE0EZM1"/>
<name>A0AAE0EZM1_9CHLO</name>
<keyword evidence="10" id="KW-1185">Reference proteome</keyword>
<dbReference type="GO" id="GO:0004659">
    <property type="term" value="F:prenyltransferase activity"/>
    <property type="evidence" value="ECO:0007669"/>
    <property type="project" value="InterPro"/>
</dbReference>
<feature type="transmembrane region" description="Helical" evidence="8">
    <location>
        <begin position="118"/>
        <end position="135"/>
    </location>
</feature>
<keyword evidence="5 8" id="KW-0812">Transmembrane</keyword>
<evidence type="ECO:0000256" key="7">
    <source>
        <dbReference type="ARBA" id="ARBA00023136"/>
    </source>
</evidence>